<dbReference type="EMBL" id="QJJK01000006">
    <property type="protein sequence ID" value="PXW58104.1"/>
    <property type="molecule type" value="Genomic_DNA"/>
</dbReference>
<gene>
    <name evidence="1" type="ORF">C7450_106280</name>
</gene>
<name>A0A2V3U6H0_9HYPH</name>
<evidence type="ECO:0000313" key="1">
    <source>
        <dbReference type="EMBL" id="PXW58104.1"/>
    </source>
</evidence>
<proteinExistence type="predicted"/>
<evidence type="ECO:0000313" key="2">
    <source>
        <dbReference type="Proteomes" id="UP000248021"/>
    </source>
</evidence>
<accession>A0A2V3U6H0</accession>
<reference evidence="1 2" key="1">
    <citation type="submission" date="2018-05" db="EMBL/GenBank/DDBJ databases">
        <title>Genomic Encyclopedia of Type Strains, Phase IV (KMG-IV): sequencing the most valuable type-strain genomes for metagenomic binning, comparative biology and taxonomic classification.</title>
        <authorList>
            <person name="Goeker M."/>
        </authorList>
    </citation>
    <scope>NUCLEOTIDE SEQUENCE [LARGE SCALE GENOMIC DNA]</scope>
    <source>
        <strain evidence="1 2">DSM 6462</strain>
    </source>
</reference>
<dbReference type="AlphaFoldDB" id="A0A2V3U6H0"/>
<comment type="caution">
    <text evidence="1">The sequence shown here is derived from an EMBL/GenBank/DDBJ whole genome shotgun (WGS) entry which is preliminary data.</text>
</comment>
<protein>
    <submittedName>
        <fullName evidence="1">Uncharacterized protein</fullName>
    </submittedName>
</protein>
<keyword evidence="2" id="KW-1185">Reference proteome</keyword>
<sequence length="34" mass="3786">MYEDHVVARTRPGIRGIDLVIPVGLQAILQAVRE</sequence>
<organism evidence="1 2">
    <name type="scientific">Chelatococcus asaccharovorans</name>
    <dbReference type="NCBI Taxonomy" id="28210"/>
    <lineage>
        <taxon>Bacteria</taxon>
        <taxon>Pseudomonadati</taxon>
        <taxon>Pseudomonadota</taxon>
        <taxon>Alphaproteobacteria</taxon>
        <taxon>Hyphomicrobiales</taxon>
        <taxon>Chelatococcaceae</taxon>
        <taxon>Chelatococcus</taxon>
    </lineage>
</organism>
<dbReference type="Proteomes" id="UP000248021">
    <property type="component" value="Unassembled WGS sequence"/>
</dbReference>